<dbReference type="WBParaSite" id="HNAJ_0000347301-mRNA-1">
    <property type="protein sequence ID" value="HNAJ_0000347301-mRNA-1"/>
    <property type="gene ID" value="HNAJ_0000347301"/>
</dbReference>
<evidence type="ECO:0000313" key="3">
    <source>
        <dbReference type="Proteomes" id="UP000278807"/>
    </source>
</evidence>
<protein>
    <submittedName>
        <fullName evidence="2 4">Uncharacterized protein</fullName>
    </submittedName>
</protein>
<accession>A0A0R3T8T5</accession>
<reference evidence="2 3" key="2">
    <citation type="submission" date="2018-11" db="EMBL/GenBank/DDBJ databases">
        <authorList>
            <consortium name="Pathogen Informatics"/>
        </authorList>
    </citation>
    <scope>NUCLEOTIDE SEQUENCE [LARGE SCALE GENOMIC DNA]</scope>
</reference>
<feature type="transmembrane region" description="Helical" evidence="1">
    <location>
        <begin position="137"/>
        <end position="157"/>
    </location>
</feature>
<dbReference type="AlphaFoldDB" id="A0A0R3T8T5"/>
<sequence length="160" mass="18056">MNIGAIILRWCLNLEVSLEIPGFLKIPLYCFKLTSGFISGSLGLLFQGLCFLVYLTYTVLTAPISIFSFIIKCTWSLFLWILNTVNSSIILKVAAITLLIIIIAQIVNIYLEEVRRKRAEELYFYQRRMRREVDPDLWGFLGGVAAAGAAIAIASAMRRN</sequence>
<evidence type="ECO:0000256" key="1">
    <source>
        <dbReference type="SAM" id="Phobius"/>
    </source>
</evidence>
<proteinExistence type="predicted"/>
<dbReference type="Proteomes" id="UP000278807">
    <property type="component" value="Unassembled WGS sequence"/>
</dbReference>
<keyword evidence="1" id="KW-0472">Membrane</keyword>
<evidence type="ECO:0000313" key="4">
    <source>
        <dbReference type="WBParaSite" id="HNAJ_0000347301-mRNA-1"/>
    </source>
</evidence>
<keyword evidence="1" id="KW-1133">Transmembrane helix</keyword>
<gene>
    <name evidence="2" type="ORF">HNAJ_LOCUS3472</name>
</gene>
<organism evidence="4">
    <name type="scientific">Rodentolepis nana</name>
    <name type="common">Dwarf tapeworm</name>
    <name type="synonym">Hymenolepis nana</name>
    <dbReference type="NCBI Taxonomy" id="102285"/>
    <lineage>
        <taxon>Eukaryota</taxon>
        <taxon>Metazoa</taxon>
        <taxon>Spiralia</taxon>
        <taxon>Lophotrochozoa</taxon>
        <taxon>Platyhelminthes</taxon>
        <taxon>Cestoda</taxon>
        <taxon>Eucestoda</taxon>
        <taxon>Cyclophyllidea</taxon>
        <taxon>Hymenolepididae</taxon>
        <taxon>Rodentolepis</taxon>
    </lineage>
</organism>
<reference evidence="4" key="1">
    <citation type="submission" date="2017-02" db="UniProtKB">
        <authorList>
            <consortium name="WormBaseParasite"/>
        </authorList>
    </citation>
    <scope>IDENTIFICATION</scope>
</reference>
<keyword evidence="3" id="KW-1185">Reference proteome</keyword>
<name>A0A0R3T8T5_RODNA</name>
<feature type="transmembrane region" description="Helical" evidence="1">
    <location>
        <begin position="64"/>
        <end position="83"/>
    </location>
</feature>
<feature type="transmembrane region" description="Helical" evidence="1">
    <location>
        <begin position="89"/>
        <end position="111"/>
    </location>
</feature>
<dbReference type="EMBL" id="UZAE01002041">
    <property type="protein sequence ID" value="VDN99331.1"/>
    <property type="molecule type" value="Genomic_DNA"/>
</dbReference>
<evidence type="ECO:0000313" key="2">
    <source>
        <dbReference type="EMBL" id="VDN99331.1"/>
    </source>
</evidence>
<feature type="transmembrane region" description="Helical" evidence="1">
    <location>
        <begin position="37"/>
        <end position="57"/>
    </location>
</feature>
<keyword evidence="1" id="KW-0812">Transmembrane</keyword>